<evidence type="ECO:0000313" key="2">
    <source>
        <dbReference type="Proteomes" id="UP000241462"/>
    </source>
</evidence>
<protein>
    <submittedName>
        <fullName evidence="1">Uncharacterized protein</fullName>
    </submittedName>
</protein>
<organism evidence="1 2">
    <name type="scientific">Coniella lustricola</name>
    <dbReference type="NCBI Taxonomy" id="2025994"/>
    <lineage>
        <taxon>Eukaryota</taxon>
        <taxon>Fungi</taxon>
        <taxon>Dikarya</taxon>
        <taxon>Ascomycota</taxon>
        <taxon>Pezizomycotina</taxon>
        <taxon>Sordariomycetes</taxon>
        <taxon>Sordariomycetidae</taxon>
        <taxon>Diaporthales</taxon>
        <taxon>Schizoparmaceae</taxon>
        <taxon>Coniella</taxon>
    </lineage>
</organism>
<dbReference type="AlphaFoldDB" id="A0A2T3A776"/>
<proteinExistence type="predicted"/>
<sequence>MTVLFQTLNIGQPDRAVETTLQPAGTRRVIVSLCYGQSSTVSIRAPYSSCMYLQNEPWHARLSHSGYILHSPLPARPLVNPVAAVASCDPDIYTDMHARYGVVGLGDAL</sequence>
<reference evidence="1 2" key="1">
    <citation type="journal article" date="2018" name="Mycol. Prog.">
        <title>Coniella lustricola, a new species from submerged detritus.</title>
        <authorList>
            <person name="Raudabaugh D.B."/>
            <person name="Iturriaga T."/>
            <person name="Carver A."/>
            <person name="Mondo S."/>
            <person name="Pangilinan J."/>
            <person name="Lipzen A."/>
            <person name="He G."/>
            <person name="Amirebrahimi M."/>
            <person name="Grigoriev I.V."/>
            <person name="Miller A.N."/>
        </authorList>
    </citation>
    <scope>NUCLEOTIDE SEQUENCE [LARGE SCALE GENOMIC DNA]</scope>
    <source>
        <strain evidence="1 2">B22-T-1</strain>
    </source>
</reference>
<dbReference type="InParanoid" id="A0A2T3A776"/>
<accession>A0A2T3A776</accession>
<name>A0A2T3A776_9PEZI</name>
<keyword evidence="2" id="KW-1185">Reference proteome</keyword>
<dbReference type="Proteomes" id="UP000241462">
    <property type="component" value="Unassembled WGS sequence"/>
</dbReference>
<dbReference type="EMBL" id="KZ678447">
    <property type="protein sequence ID" value="PSR84149.1"/>
    <property type="molecule type" value="Genomic_DNA"/>
</dbReference>
<evidence type="ECO:0000313" key="1">
    <source>
        <dbReference type="EMBL" id="PSR84149.1"/>
    </source>
</evidence>
<gene>
    <name evidence="1" type="ORF">BD289DRAFT_434550</name>
</gene>